<proteinExistence type="inferred from homology"/>
<evidence type="ECO:0000313" key="4">
    <source>
        <dbReference type="Proteomes" id="UP000245206"/>
    </source>
</evidence>
<feature type="domain" description="Activator of Hsp90 ATPase homologue 1/2-like C-terminal" evidence="2">
    <location>
        <begin position="22"/>
        <end position="158"/>
    </location>
</feature>
<accession>A0A2P2DBC2</accession>
<dbReference type="RefSeq" id="WP_108959088.1">
    <property type="nucleotide sequence ID" value="NZ_BFAZ01000006.1"/>
</dbReference>
<dbReference type="Proteomes" id="UP000245206">
    <property type="component" value="Unassembled WGS sequence"/>
</dbReference>
<gene>
    <name evidence="3" type="ORF">LPTSP2_12300</name>
</gene>
<dbReference type="SUPFAM" id="SSF55961">
    <property type="entry name" value="Bet v1-like"/>
    <property type="match status" value="1"/>
</dbReference>
<reference evidence="4" key="1">
    <citation type="journal article" date="2019" name="Microbiol. Immunol.">
        <title>Molecular and phenotypic characterization of Leptospira johnsonii sp. nov., Leptospira ellinghausenii sp. nov. and Leptospira ryugenii sp. nov. isolated from soil and water in Japan.</title>
        <authorList>
            <person name="Masuzawa T."/>
            <person name="Saito M."/>
            <person name="Nakao R."/>
            <person name="Nikaido Y."/>
            <person name="Matsumoto M."/>
            <person name="Ogawa M."/>
            <person name="Yokoyama M."/>
            <person name="Hidaka Y."/>
            <person name="Tomita J."/>
            <person name="Sakakibara K."/>
            <person name="Suzuki K."/>
            <person name="Yasuda S."/>
            <person name="Sato H."/>
            <person name="Yamaguchi M."/>
            <person name="Yoshida S.I."/>
            <person name="Koizumi N."/>
            <person name="Kawamura Y."/>
        </authorList>
    </citation>
    <scope>NUCLEOTIDE SEQUENCE [LARGE SCALE GENOMIC DNA]</scope>
    <source>
        <strain evidence="4">E18</strain>
    </source>
</reference>
<comment type="similarity">
    <text evidence="1">Belongs to the AHA1 family.</text>
</comment>
<name>A0A2P2DBC2_9LEPT</name>
<dbReference type="Pfam" id="PF08327">
    <property type="entry name" value="AHSA1"/>
    <property type="match status" value="1"/>
</dbReference>
<organism evidence="3 4">
    <name type="scientific">Leptospira ellinghausenii</name>
    <dbReference type="NCBI Taxonomy" id="1917822"/>
    <lineage>
        <taxon>Bacteria</taxon>
        <taxon>Pseudomonadati</taxon>
        <taxon>Spirochaetota</taxon>
        <taxon>Spirochaetia</taxon>
        <taxon>Leptospirales</taxon>
        <taxon>Leptospiraceae</taxon>
        <taxon>Leptospira</taxon>
    </lineage>
</organism>
<evidence type="ECO:0000259" key="2">
    <source>
        <dbReference type="Pfam" id="PF08327"/>
    </source>
</evidence>
<dbReference type="AlphaFoldDB" id="A0A2P2DBC2"/>
<keyword evidence="4" id="KW-1185">Reference proteome</keyword>
<comment type="caution">
    <text evidence="3">The sequence shown here is derived from an EMBL/GenBank/DDBJ whole genome shotgun (WGS) entry which is preliminary data.</text>
</comment>
<evidence type="ECO:0000313" key="3">
    <source>
        <dbReference type="EMBL" id="GBF41944.1"/>
    </source>
</evidence>
<dbReference type="InterPro" id="IPR013538">
    <property type="entry name" value="ASHA1/2-like_C"/>
</dbReference>
<dbReference type="EMBL" id="BFAZ01000006">
    <property type="protein sequence ID" value="GBF41944.1"/>
    <property type="molecule type" value="Genomic_DNA"/>
</dbReference>
<sequence>MNSTELITEIKENQVIYRKFFDVSNELLFEVWSNPEHLKEWWGPDGFTLTVISFDFRNGGFFEFVMHGPDGRDYKNKIQFLKIEKPSLISYQHIGDGEGDEDVNFRSEISFETTNQGKSTNLTMVQVFSTKQELERVNQKYGAIEGGKQHVGNLEYYLKKILKTI</sequence>
<protein>
    <recommendedName>
        <fullName evidence="2">Activator of Hsp90 ATPase homologue 1/2-like C-terminal domain-containing protein</fullName>
    </recommendedName>
</protein>
<dbReference type="OrthoDB" id="118413at2"/>
<dbReference type="Gene3D" id="3.30.530.20">
    <property type="match status" value="1"/>
</dbReference>
<evidence type="ECO:0000256" key="1">
    <source>
        <dbReference type="ARBA" id="ARBA00006817"/>
    </source>
</evidence>
<dbReference type="InterPro" id="IPR023393">
    <property type="entry name" value="START-like_dom_sf"/>
</dbReference>